<evidence type="ECO:0000256" key="1">
    <source>
        <dbReference type="SAM" id="MobiDB-lite"/>
    </source>
</evidence>
<keyword evidence="3" id="KW-1185">Reference proteome</keyword>
<gene>
    <name evidence="2" type="primary">LYS9_2</name>
    <name evidence="2" type="ORF">QQS21_011769</name>
</gene>
<reference evidence="2" key="1">
    <citation type="submission" date="2023-06" db="EMBL/GenBank/DDBJ databases">
        <title>Conoideocrella luteorostrata (Hypocreales: Clavicipitaceae), a potential biocontrol fungus for elongate hemlock scale in United States Christmas tree production areas.</title>
        <authorList>
            <person name="Barrett H."/>
            <person name="Lovett B."/>
            <person name="Macias A.M."/>
            <person name="Stajich J.E."/>
            <person name="Kasson M.T."/>
        </authorList>
    </citation>
    <scope>NUCLEOTIDE SEQUENCE</scope>
    <source>
        <strain evidence="2">ARSEF 14590</strain>
    </source>
</reference>
<organism evidence="2 3">
    <name type="scientific">Conoideocrella luteorostrata</name>
    <dbReference type="NCBI Taxonomy" id="1105319"/>
    <lineage>
        <taxon>Eukaryota</taxon>
        <taxon>Fungi</taxon>
        <taxon>Dikarya</taxon>
        <taxon>Ascomycota</taxon>
        <taxon>Pezizomycotina</taxon>
        <taxon>Sordariomycetes</taxon>
        <taxon>Hypocreomycetidae</taxon>
        <taxon>Hypocreales</taxon>
        <taxon>Clavicipitaceae</taxon>
        <taxon>Conoideocrella</taxon>
    </lineage>
</organism>
<accession>A0AAJ0FVJ0</accession>
<feature type="region of interest" description="Disordered" evidence="1">
    <location>
        <begin position="174"/>
        <end position="197"/>
    </location>
</feature>
<comment type="caution">
    <text evidence="2">The sequence shown here is derived from an EMBL/GenBank/DDBJ whole genome shotgun (WGS) entry which is preliminary data.</text>
</comment>
<proteinExistence type="predicted"/>
<name>A0AAJ0FVJ0_9HYPO</name>
<feature type="compositionally biased region" description="Basic and acidic residues" evidence="1">
    <location>
        <begin position="174"/>
        <end position="183"/>
    </location>
</feature>
<dbReference type="Proteomes" id="UP001251528">
    <property type="component" value="Unassembled WGS sequence"/>
</dbReference>
<evidence type="ECO:0000313" key="2">
    <source>
        <dbReference type="EMBL" id="KAK2590550.1"/>
    </source>
</evidence>
<dbReference type="EMBL" id="JASWJB010000424">
    <property type="protein sequence ID" value="KAK2590550.1"/>
    <property type="molecule type" value="Genomic_DNA"/>
</dbReference>
<evidence type="ECO:0000313" key="3">
    <source>
        <dbReference type="Proteomes" id="UP001251528"/>
    </source>
</evidence>
<dbReference type="AlphaFoldDB" id="A0AAJ0FVJ0"/>
<sequence>MITIAGLIAQNDQDKSLILAAPAGIGVPVTTRAYCSMVVTRWPLDAEVAKHDCVINLVLFTMHATDIKSVIRSWKNEWLTAASSSFFAPVVTCQPMRLQATFSTKSVGLLVRLAHHKKSSQALSRTKWQDIDIAAKDFIGGTNQTSPRRAMLFSPTPTEIQPKQAVVQPSLGGDHHSYTEHKVGGTHVRPVTLTRVR</sequence>
<protein>
    <submittedName>
        <fullName evidence="2">Saccharopine dehydrogenase (NADP+, L-glutamate-forming)</fullName>
    </submittedName>
</protein>